<feature type="compositionally biased region" description="Basic and acidic residues" evidence="1">
    <location>
        <begin position="26"/>
        <end position="37"/>
    </location>
</feature>
<organism evidence="3 4">
    <name type="scientific">Baudoinia panamericana (strain UAMH 10762)</name>
    <name type="common">Angels' share fungus</name>
    <name type="synonym">Baudoinia compniacensis (strain UAMH 10762)</name>
    <dbReference type="NCBI Taxonomy" id="717646"/>
    <lineage>
        <taxon>Eukaryota</taxon>
        <taxon>Fungi</taxon>
        <taxon>Dikarya</taxon>
        <taxon>Ascomycota</taxon>
        <taxon>Pezizomycotina</taxon>
        <taxon>Dothideomycetes</taxon>
        <taxon>Dothideomycetidae</taxon>
        <taxon>Mycosphaerellales</taxon>
        <taxon>Teratosphaeriaceae</taxon>
        <taxon>Baudoinia</taxon>
    </lineage>
</organism>
<evidence type="ECO:0000256" key="2">
    <source>
        <dbReference type="SAM" id="Phobius"/>
    </source>
</evidence>
<dbReference type="AlphaFoldDB" id="M2LQ31"/>
<dbReference type="GO" id="GO:1990593">
    <property type="term" value="F:nascent polypeptide-associated complex binding"/>
    <property type="evidence" value="ECO:0007669"/>
    <property type="project" value="InterPro"/>
</dbReference>
<keyword evidence="2" id="KW-0812">Transmembrane</keyword>
<dbReference type="OrthoDB" id="5422928at2759"/>
<feature type="compositionally biased region" description="Basic and acidic residues" evidence="1">
    <location>
        <begin position="69"/>
        <end position="93"/>
    </location>
</feature>
<evidence type="ECO:0000313" key="3">
    <source>
        <dbReference type="EMBL" id="EMC96492.1"/>
    </source>
</evidence>
<evidence type="ECO:0000256" key="1">
    <source>
        <dbReference type="SAM" id="MobiDB-lite"/>
    </source>
</evidence>
<dbReference type="PANTHER" id="PTHR38402">
    <property type="entry name" value="MITOCHONDRIAL OUTER MEMBRANE PROTEIN OM14"/>
    <property type="match status" value="1"/>
</dbReference>
<dbReference type="GO" id="GO:0005741">
    <property type="term" value="C:mitochondrial outer membrane"/>
    <property type="evidence" value="ECO:0007669"/>
    <property type="project" value="InterPro"/>
</dbReference>
<dbReference type="KEGG" id="bcom:BAUCODRAFT_33855"/>
<accession>M2LQ31</accession>
<protein>
    <submittedName>
        <fullName evidence="3">Uncharacterized protein</fullName>
    </submittedName>
</protein>
<dbReference type="GeneID" id="19112253"/>
<proteinExistence type="predicted"/>
<feature type="transmembrane region" description="Helical" evidence="2">
    <location>
        <begin position="187"/>
        <end position="209"/>
    </location>
</feature>
<name>M2LQ31_BAUPA</name>
<feature type="transmembrane region" description="Helical" evidence="2">
    <location>
        <begin position="160"/>
        <end position="181"/>
    </location>
</feature>
<reference evidence="3 4" key="1">
    <citation type="journal article" date="2012" name="PLoS Pathog.">
        <title>Diverse lifestyles and strategies of plant pathogenesis encoded in the genomes of eighteen Dothideomycetes fungi.</title>
        <authorList>
            <person name="Ohm R.A."/>
            <person name="Feau N."/>
            <person name="Henrissat B."/>
            <person name="Schoch C.L."/>
            <person name="Horwitz B.A."/>
            <person name="Barry K.W."/>
            <person name="Condon B.J."/>
            <person name="Copeland A.C."/>
            <person name="Dhillon B."/>
            <person name="Glaser F."/>
            <person name="Hesse C.N."/>
            <person name="Kosti I."/>
            <person name="LaButti K."/>
            <person name="Lindquist E.A."/>
            <person name="Lucas S."/>
            <person name="Salamov A.A."/>
            <person name="Bradshaw R.E."/>
            <person name="Ciuffetti L."/>
            <person name="Hamelin R.C."/>
            <person name="Kema G.H.J."/>
            <person name="Lawrence C."/>
            <person name="Scott J.A."/>
            <person name="Spatafora J.W."/>
            <person name="Turgeon B.G."/>
            <person name="de Wit P.J.G.M."/>
            <person name="Zhong S."/>
            <person name="Goodwin S.B."/>
            <person name="Grigoriev I.V."/>
        </authorList>
    </citation>
    <scope>NUCLEOTIDE SEQUENCE [LARGE SCALE GENOMIC DNA]</scope>
    <source>
        <strain evidence="3 4">UAMH 10762</strain>
    </source>
</reference>
<dbReference type="eggNOG" id="ENOG502S8W1">
    <property type="taxonomic scope" value="Eukaryota"/>
</dbReference>
<dbReference type="GO" id="GO:0006626">
    <property type="term" value="P:protein targeting to mitochondrion"/>
    <property type="evidence" value="ECO:0007669"/>
    <property type="project" value="TreeGrafter"/>
</dbReference>
<feature type="region of interest" description="Disordered" evidence="1">
    <location>
        <begin position="1"/>
        <end position="102"/>
    </location>
</feature>
<dbReference type="HOGENOM" id="CLU_100298_1_0_1"/>
<dbReference type="Proteomes" id="UP000011761">
    <property type="component" value="Unassembled WGS sequence"/>
</dbReference>
<dbReference type="OMA" id="GTLTWNV"/>
<keyword evidence="2" id="KW-1133">Transmembrane helix</keyword>
<feature type="compositionally biased region" description="Basic and acidic residues" evidence="1">
    <location>
        <begin position="1"/>
        <end position="14"/>
    </location>
</feature>
<evidence type="ECO:0000313" key="4">
    <source>
        <dbReference type="Proteomes" id="UP000011761"/>
    </source>
</evidence>
<sequence>MSYADVAKKGPKQSDEEEIPHAVPEILHDDSAVHTLDKTSGSQHIQAMSYSDQQKASEEVERNAQQLENDAKETADKASREARDFMKRAEESASRLQSKSAKKYQEFTQQAKEDWDKMSSDAQKKYHEFSREAEKQAENAKVEGKKTQEWAEKNQNNPVVIGNAVVITALGALLGTSAYRMHKAGTLTWNVIGMWAGAVGLFAVGDYYVSQWFFKNKYPPKH</sequence>
<dbReference type="EMBL" id="KB445555">
    <property type="protein sequence ID" value="EMC96492.1"/>
    <property type="molecule type" value="Genomic_DNA"/>
</dbReference>
<gene>
    <name evidence="3" type="ORF">BAUCODRAFT_33855</name>
</gene>
<dbReference type="InterPro" id="IPR039454">
    <property type="entry name" value="OM14"/>
</dbReference>
<feature type="compositionally biased region" description="Polar residues" evidence="1">
    <location>
        <begin position="38"/>
        <end position="54"/>
    </location>
</feature>
<keyword evidence="2" id="KW-0472">Membrane</keyword>
<keyword evidence="4" id="KW-1185">Reference proteome</keyword>
<dbReference type="RefSeq" id="XP_007676096.1">
    <property type="nucleotide sequence ID" value="XM_007677906.1"/>
</dbReference>
<dbReference type="PANTHER" id="PTHR38402:SF1">
    <property type="entry name" value="MITOCHONDRIAL OUTER MEMBRANE PROTEIN OM14"/>
    <property type="match status" value="1"/>
</dbReference>